<accession>A0AAE0WJZ0</accession>
<keyword evidence="3" id="KW-1185">Reference proteome</keyword>
<dbReference type="AlphaFoldDB" id="A0AAE0WJZ0"/>
<evidence type="ECO:0000313" key="3">
    <source>
        <dbReference type="Proteomes" id="UP001274830"/>
    </source>
</evidence>
<feature type="region of interest" description="Disordered" evidence="1">
    <location>
        <begin position="1"/>
        <end position="27"/>
    </location>
</feature>
<evidence type="ECO:0000256" key="1">
    <source>
        <dbReference type="SAM" id="MobiDB-lite"/>
    </source>
</evidence>
<dbReference type="EMBL" id="JAUTXT010000027">
    <property type="protein sequence ID" value="KAK3673109.1"/>
    <property type="molecule type" value="Genomic_DNA"/>
</dbReference>
<sequence length="378" mass="41893">MSSPRRTPFDNNSHDLHGRDISSAFHTDPYSTIDNSIGEDPSTIDESKPVYLKDICATASGSIASAVTPSPIDSGFVSPSALTHPAHRDWHGFYDHMPLRPTLWRAGQLRDLLAAQKLPYSPTAPDSPTPSTCDTASDCGMPEFEDDLPVGCRLSDIVDRRALIDCGDGYCLHESICVDRHHTPSSHVVTPRRFRSADPWLQTPRLPRPAPDPTTEHEDLADQLLQQLDDLQGLLQQTTVGTIGALLNEQDALYDVLRHTEARDALADAYVAATVPLPDADETTALQEDRFIDSEAIDKGSDHDWEVLDTSLPSVENGRTWKQWLWVYNYLCSKYKILITRNKCLHDGSEVAGLEVEEDISSASSYAYLLTVRAIRLC</sequence>
<reference evidence="2" key="1">
    <citation type="submission" date="2023-07" db="EMBL/GenBank/DDBJ databases">
        <title>Black Yeasts Isolated from many extreme environments.</title>
        <authorList>
            <person name="Coleine C."/>
            <person name="Stajich J.E."/>
            <person name="Selbmann L."/>
        </authorList>
    </citation>
    <scope>NUCLEOTIDE SEQUENCE</scope>
    <source>
        <strain evidence="2">CCFEE 5485</strain>
    </source>
</reference>
<feature type="compositionally biased region" description="Polar residues" evidence="1">
    <location>
        <begin position="1"/>
        <end position="11"/>
    </location>
</feature>
<evidence type="ECO:0000313" key="2">
    <source>
        <dbReference type="EMBL" id="KAK3673109.1"/>
    </source>
</evidence>
<comment type="caution">
    <text evidence="2">The sequence shown here is derived from an EMBL/GenBank/DDBJ whole genome shotgun (WGS) entry which is preliminary data.</text>
</comment>
<proteinExistence type="predicted"/>
<name>A0AAE0WJZ0_9PEZI</name>
<organism evidence="2 3">
    <name type="scientific">Recurvomyces mirabilis</name>
    <dbReference type="NCBI Taxonomy" id="574656"/>
    <lineage>
        <taxon>Eukaryota</taxon>
        <taxon>Fungi</taxon>
        <taxon>Dikarya</taxon>
        <taxon>Ascomycota</taxon>
        <taxon>Pezizomycotina</taxon>
        <taxon>Dothideomycetes</taxon>
        <taxon>Dothideomycetidae</taxon>
        <taxon>Mycosphaerellales</taxon>
        <taxon>Teratosphaeriaceae</taxon>
        <taxon>Recurvomyces</taxon>
    </lineage>
</organism>
<dbReference type="Proteomes" id="UP001274830">
    <property type="component" value="Unassembled WGS sequence"/>
</dbReference>
<gene>
    <name evidence="2" type="ORF">LTR78_006949</name>
</gene>
<protein>
    <submittedName>
        <fullName evidence="2">Uncharacterized protein</fullName>
    </submittedName>
</protein>